<dbReference type="EMBL" id="KV784358">
    <property type="protein sequence ID" value="OEU16535.1"/>
    <property type="molecule type" value="Genomic_DNA"/>
</dbReference>
<evidence type="ECO:0000256" key="1">
    <source>
        <dbReference type="ARBA" id="ARBA00009947"/>
    </source>
</evidence>
<dbReference type="InParanoid" id="A0A1E7FEQ8"/>
<organism evidence="4 5">
    <name type="scientific">Fragilariopsis cylindrus CCMP1102</name>
    <dbReference type="NCBI Taxonomy" id="635003"/>
    <lineage>
        <taxon>Eukaryota</taxon>
        <taxon>Sar</taxon>
        <taxon>Stramenopiles</taxon>
        <taxon>Ochrophyta</taxon>
        <taxon>Bacillariophyta</taxon>
        <taxon>Bacillariophyceae</taxon>
        <taxon>Bacillariophycidae</taxon>
        <taxon>Bacillariales</taxon>
        <taxon>Bacillariaceae</taxon>
        <taxon>Fragilariopsis</taxon>
    </lineage>
</organism>
<dbReference type="InterPro" id="IPR002164">
    <property type="entry name" value="NAP_family"/>
</dbReference>
<dbReference type="InterPro" id="IPR037231">
    <property type="entry name" value="NAP-like_sf"/>
</dbReference>
<dbReference type="GO" id="GO:0006334">
    <property type="term" value="P:nucleosome assembly"/>
    <property type="evidence" value="ECO:0007669"/>
    <property type="project" value="InterPro"/>
</dbReference>
<keyword evidence="3" id="KW-0175">Coiled coil</keyword>
<dbReference type="Pfam" id="PF00956">
    <property type="entry name" value="NAP"/>
    <property type="match status" value="1"/>
</dbReference>
<evidence type="ECO:0000313" key="5">
    <source>
        <dbReference type="Proteomes" id="UP000095751"/>
    </source>
</evidence>
<proteinExistence type="inferred from homology"/>
<feature type="non-terminal residue" evidence="4">
    <location>
        <position position="273"/>
    </location>
</feature>
<dbReference type="AlphaFoldDB" id="A0A1E7FEQ8"/>
<reference evidence="4 5" key="1">
    <citation type="submission" date="2016-09" db="EMBL/GenBank/DDBJ databases">
        <title>Extensive genetic diversity and differential bi-allelic expression allows diatom success in the polar Southern Ocean.</title>
        <authorList>
            <consortium name="DOE Joint Genome Institute"/>
            <person name="Mock T."/>
            <person name="Otillar R.P."/>
            <person name="Strauss J."/>
            <person name="Dupont C."/>
            <person name="Frickenhaus S."/>
            <person name="Maumus F."/>
            <person name="Mcmullan M."/>
            <person name="Sanges R."/>
            <person name="Schmutz J."/>
            <person name="Toseland A."/>
            <person name="Valas R."/>
            <person name="Veluchamy A."/>
            <person name="Ward B.J."/>
            <person name="Allen A."/>
            <person name="Barry K."/>
            <person name="Falciatore A."/>
            <person name="Ferrante M."/>
            <person name="Fortunato A.E."/>
            <person name="Gloeckner G."/>
            <person name="Gruber A."/>
            <person name="Hipkin R."/>
            <person name="Janech M."/>
            <person name="Kroth P."/>
            <person name="Leese F."/>
            <person name="Lindquist E."/>
            <person name="Lyon B.R."/>
            <person name="Martin J."/>
            <person name="Mayer C."/>
            <person name="Parker M."/>
            <person name="Quesneville H."/>
            <person name="Raymond J."/>
            <person name="Uhlig C."/>
            <person name="Valentin K.U."/>
            <person name="Worden A.Z."/>
            <person name="Armbrust E.V."/>
            <person name="Bowler C."/>
            <person name="Green B."/>
            <person name="Moulton V."/>
            <person name="Van Oosterhout C."/>
            <person name="Grigoriev I."/>
        </authorList>
    </citation>
    <scope>NUCLEOTIDE SEQUENCE [LARGE SCALE GENOMIC DNA]</scope>
    <source>
        <strain evidence="4 5">CCMP1102</strain>
    </source>
</reference>
<dbReference type="PANTHER" id="PTHR11875">
    <property type="entry name" value="TESTIS-SPECIFIC Y-ENCODED PROTEIN"/>
    <property type="match status" value="1"/>
</dbReference>
<evidence type="ECO:0000256" key="3">
    <source>
        <dbReference type="SAM" id="Coils"/>
    </source>
</evidence>
<dbReference type="OrthoDB" id="27325at2759"/>
<feature type="non-terminal residue" evidence="4">
    <location>
        <position position="1"/>
    </location>
</feature>
<name>A0A1E7FEQ8_9STRA</name>
<evidence type="ECO:0000313" key="4">
    <source>
        <dbReference type="EMBL" id="OEU16535.1"/>
    </source>
</evidence>
<feature type="coiled-coil region" evidence="3">
    <location>
        <begin position="9"/>
        <end position="40"/>
    </location>
</feature>
<accession>A0A1E7FEQ8</accession>
<protein>
    <submittedName>
        <fullName evidence="4">Nucleosome assembly protein</fullName>
    </submittedName>
</protein>
<comment type="similarity">
    <text evidence="1 2">Belongs to the nucleosome assembly protein (NAP) family.</text>
</comment>
<gene>
    <name evidence="4" type="ORF">FRACYDRAFT_160544</name>
</gene>
<dbReference type="Proteomes" id="UP000095751">
    <property type="component" value="Unassembled WGS sequence"/>
</dbReference>
<dbReference type="GO" id="GO:0005634">
    <property type="term" value="C:nucleus"/>
    <property type="evidence" value="ECO:0007669"/>
    <property type="project" value="InterPro"/>
</dbReference>
<dbReference type="FunCoup" id="A0A1E7FEQ8">
    <property type="interactions" value="251"/>
</dbReference>
<dbReference type="Gene3D" id="1.20.5.1500">
    <property type="match status" value="1"/>
</dbReference>
<dbReference type="SUPFAM" id="SSF143113">
    <property type="entry name" value="NAP-like"/>
    <property type="match status" value="1"/>
</dbReference>
<dbReference type="Gene3D" id="3.30.1120.90">
    <property type="entry name" value="Nucleosome assembly protein"/>
    <property type="match status" value="1"/>
</dbReference>
<keyword evidence="5" id="KW-1185">Reference proteome</keyword>
<dbReference type="KEGG" id="fcy:FRACYDRAFT_160544"/>
<evidence type="ECO:0000256" key="2">
    <source>
        <dbReference type="RuleBase" id="RU003876"/>
    </source>
</evidence>
<sequence length="273" mass="31649">ILENLPQYIKHRVEKLKEINNEREELMKEYLEERAKLETKYQQLLQPLYEKRKDVVLGQMDDDIDNTHGSDNSIVGGDKQPKEKGIPQFWACTINQMPVTEGILPEKDFECLGYLEDIRCLNYENGEGFRLEFHFAPNHYFENSVLTKSYDVPNLLLGDEPILKNVEGCEIIWKPSMSLTYIDTTKQQRGKGKNSGQIRTVTKNERCDSFFHFFTPPKMPSLDSMDEAEAVRLEAAFDEDYDVAQAFRSHIIPNAAMWFSGDAMEREMEAAME</sequence>